<dbReference type="Pfam" id="PF07816">
    <property type="entry name" value="DUF1645"/>
    <property type="match status" value="1"/>
</dbReference>
<dbReference type="InterPro" id="IPR012442">
    <property type="entry name" value="DUF1645_plant"/>
</dbReference>
<feature type="region of interest" description="Disordered" evidence="1">
    <location>
        <begin position="252"/>
        <end position="273"/>
    </location>
</feature>
<sequence>MSVVESISGDRGALQFGMNSPAIGKPTSGPVVGSEEGSGPSDDQETDSEASQRACALLKHTSRMVVSKACDALRVSISAPRRKLPPSPQNNNLLIEEDVGDETKVTNDPIYDDDEIDEVGDGMLQVTNDPIYDDDEIDEVGDGMLQVTNDPIYDDDEIDEVGDGMLQVLNTKNFSDGCTVGKRVEGNEHLHIGQHDANCTHVVRVNSLHSSASNHLYFTEINPPYFGHRTEAPNRTMMERPAAHSFTPYASTAFADNTGSGNDGRPSQPEDDFEFTFPIGGARDEPIVTADELFSHGRILPVYPVFDRSLALHSSEEGAANPPARARQIPIRRILVEESGSRSGSISSSSSSEADDLVSAAAREYRPRTVRSAPQSPEWRRECTSTETSRRWKLWDTLFGRRSHSDGKKKSMFLEFPSSPPLERSPRQSKGPNPKPGVNGKAAKGPRRSFLPFRSELFGFFDGWNRRPFY</sequence>
<feature type="compositionally biased region" description="Low complexity" evidence="1">
    <location>
        <begin position="341"/>
        <end position="352"/>
    </location>
</feature>
<name>A0A8J5C1M5_ZINOF</name>
<feature type="region of interest" description="Disordered" evidence="1">
    <location>
        <begin position="1"/>
        <end position="52"/>
    </location>
</feature>
<dbReference type="EMBL" id="JACMSC010000021">
    <property type="protein sequence ID" value="KAG6470635.1"/>
    <property type="molecule type" value="Genomic_DNA"/>
</dbReference>
<evidence type="ECO:0000256" key="1">
    <source>
        <dbReference type="SAM" id="MobiDB-lite"/>
    </source>
</evidence>
<accession>A0A8J5C1M5</accession>
<evidence type="ECO:0000313" key="2">
    <source>
        <dbReference type="EMBL" id="KAG6470635.1"/>
    </source>
</evidence>
<dbReference type="Proteomes" id="UP000734854">
    <property type="component" value="Unassembled WGS sequence"/>
</dbReference>
<proteinExistence type="predicted"/>
<dbReference type="PANTHER" id="PTHR33095:SF127">
    <property type="entry name" value="OS05G0578100 PROTEIN"/>
    <property type="match status" value="1"/>
</dbReference>
<keyword evidence="3" id="KW-1185">Reference proteome</keyword>
<dbReference type="PANTHER" id="PTHR33095">
    <property type="entry name" value="OS07G0619500 PROTEIN"/>
    <property type="match status" value="1"/>
</dbReference>
<gene>
    <name evidence="2" type="ORF">ZIOFF_071712</name>
</gene>
<organism evidence="2 3">
    <name type="scientific">Zingiber officinale</name>
    <name type="common">Ginger</name>
    <name type="synonym">Amomum zingiber</name>
    <dbReference type="NCBI Taxonomy" id="94328"/>
    <lineage>
        <taxon>Eukaryota</taxon>
        <taxon>Viridiplantae</taxon>
        <taxon>Streptophyta</taxon>
        <taxon>Embryophyta</taxon>
        <taxon>Tracheophyta</taxon>
        <taxon>Spermatophyta</taxon>
        <taxon>Magnoliopsida</taxon>
        <taxon>Liliopsida</taxon>
        <taxon>Zingiberales</taxon>
        <taxon>Zingiberaceae</taxon>
        <taxon>Zingiber</taxon>
    </lineage>
</organism>
<feature type="compositionally biased region" description="Low complexity" evidence="1">
    <location>
        <begin position="28"/>
        <end position="41"/>
    </location>
</feature>
<reference evidence="2 3" key="1">
    <citation type="submission" date="2020-08" db="EMBL/GenBank/DDBJ databases">
        <title>Plant Genome Project.</title>
        <authorList>
            <person name="Zhang R.-G."/>
        </authorList>
    </citation>
    <scope>NUCLEOTIDE SEQUENCE [LARGE SCALE GENOMIC DNA]</scope>
    <source>
        <tissue evidence="2">Rhizome</tissue>
    </source>
</reference>
<dbReference type="AlphaFoldDB" id="A0A8J5C1M5"/>
<feature type="region of interest" description="Disordered" evidence="1">
    <location>
        <begin position="410"/>
        <end position="447"/>
    </location>
</feature>
<comment type="caution">
    <text evidence="2">The sequence shown here is derived from an EMBL/GenBank/DDBJ whole genome shotgun (WGS) entry which is preliminary data.</text>
</comment>
<feature type="region of interest" description="Disordered" evidence="1">
    <location>
        <begin position="338"/>
        <end position="358"/>
    </location>
</feature>
<evidence type="ECO:0000313" key="3">
    <source>
        <dbReference type="Proteomes" id="UP000734854"/>
    </source>
</evidence>
<protein>
    <submittedName>
        <fullName evidence="2">Uncharacterized protein</fullName>
    </submittedName>
</protein>